<dbReference type="AlphaFoldDB" id="A0A6I6EVW2"/>
<feature type="domain" description="YvlB/LiaX N-terminal" evidence="1">
    <location>
        <begin position="3"/>
        <end position="34"/>
    </location>
</feature>
<dbReference type="Pfam" id="PF22746">
    <property type="entry name" value="SHOCT-like_DUF2089-C"/>
    <property type="match status" value="1"/>
</dbReference>
<proteinExistence type="predicted"/>
<keyword evidence="3" id="KW-1185">Reference proteome</keyword>
<dbReference type="Proteomes" id="UP000422764">
    <property type="component" value="Chromosome"/>
</dbReference>
<accession>A0A6I6EVW2</accession>
<evidence type="ECO:0000259" key="1">
    <source>
        <dbReference type="Pfam" id="PF22746"/>
    </source>
</evidence>
<dbReference type="InterPro" id="IPR053959">
    <property type="entry name" value="YvlB/LiaX_N"/>
</dbReference>
<evidence type="ECO:0000313" key="3">
    <source>
        <dbReference type="Proteomes" id="UP000422764"/>
    </source>
</evidence>
<reference evidence="2 3" key="1">
    <citation type="submission" date="2019-12" db="EMBL/GenBank/DDBJ databases">
        <title>Genome sequenceing of Clostridium bovifaecis.</title>
        <authorList>
            <person name="Yao Y."/>
        </authorList>
    </citation>
    <scope>NUCLEOTIDE SEQUENCE [LARGE SCALE GENOMIC DNA]</scope>
    <source>
        <strain evidence="2 3">BXX</strain>
    </source>
</reference>
<sequence>MKEDVSRILKMMEEGKIDSDKAAELISAIKEREKEEPSTITLNKVSNLEKMLKIKVRSIKGDNVDIKLPIKFVKAILSATGRIPGISMNGTEGMDIHMDMIADAIENGIDGKIVDIKSANGDIVEIAIE</sequence>
<evidence type="ECO:0000313" key="2">
    <source>
        <dbReference type="EMBL" id="QGU96430.1"/>
    </source>
</evidence>
<organism evidence="2 3">
    <name type="scientific">Clostridium bovifaecis</name>
    <dbReference type="NCBI Taxonomy" id="2184719"/>
    <lineage>
        <taxon>Bacteria</taxon>
        <taxon>Bacillati</taxon>
        <taxon>Bacillota</taxon>
        <taxon>Clostridia</taxon>
        <taxon>Eubacteriales</taxon>
        <taxon>Clostridiaceae</taxon>
        <taxon>Clostridium</taxon>
    </lineage>
</organism>
<gene>
    <name evidence="2" type="ORF">GOM49_16185</name>
</gene>
<name>A0A6I6EVW2_9CLOT</name>
<protein>
    <recommendedName>
        <fullName evidence="1">YvlB/LiaX N-terminal domain-containing protein</fullName>
    </recommendedName>
</protein>
<dbReference type="EMBL" id="CP046522">
    <property type="protein sequence ID" value="QGU96430.1"/>
    <property type="molecule type" value="Genomic_DNA"/>
</dbReference>